<name>A0A1H2X9J4_9RHOB</name>
<dbReference type="SUPFAM" id="SSF52833">
    <property type="entry name" value="Thioredoxin-like"/>
    <property type="match status" value="1"/>
</dbReference>
<dbReference type="InterPro" id="IPR036249">
    <property type="entry name" value="Thioredoxin-like_sf"/>
</dbReference>
<organism evidence="2 3">
    <name type="scientific">Roseicitreum antarcticum</name>
    <dbReference type="NCBI Taxonomy" id="564137"/>
    <lineage>
        <taxon>Bacteria</taxon>
        <taxon>Pseudomonadati</taxon>
        <taxon>Pseudomonadota</taxon>
        <taxon>Alphaproteobacteria</taxon>
        <taxon>Rhodobacterales</taxon>
        <taxon>Paracoccaceae</taxon>
        <taxon>Roseicitreum</taxon>
    </lineage>
</organism>
<accession>A0A1H2X9J4</accession>
<protein>
    <submittedName>
        <fullName evidence="2">Protein-disulfide isomerase</fullName>
    </submittedName>
</protein>
<proteinExistence type="predicted"/>
<dbReference type="Proteomes" id="UP000198539">
    <property type="component" value="Unassembled WGS sequence"/>
</dbReference>
<dbReference type="EMBL" id="FNOM01000004">
    <property type="protein sequence ID" value="SDW89124.1"/>
    <property type="molecule type" value="Genomic_DNA"/>
</dbReference>
<dbReference type="OrthoDB" id="8478320at2"/>
<keyword evidence="3" id="KW-1185">Reference proteome</keyword>
<sequence>MLNKLIPTALGLAVVAGAAWYLAPAGSNQTALSPLVGVAEAQTADAEFDPSLVQEMSLGDADAPVTMIEYASFTCPHCANYHSNVFPTLKAEYVDTGMVRYVAREVYFDAYGLWAGMVARCGGEDRYFGIVDILYETQRSWAASNDGGEVAENLRRIGRQAGMSNDQINACLDDRDTALAMMGTYQENAERDNIRSTPSFMIDGELYSNMSLPEFREILDAKLEE</sequence>
<feature type="domain" description="Thioredoxin-like fold" evidence="1">
    <location>
        <begin position="54"/>
        <end position="221"/>
    </location>
</feature>
<reference evidence="2 3" key="1">
    <citation type="submission" date="2016-10" db="EMBL/GenBank/DDBJ databases">
        <authorList>
            <person name="de Groot N.N."/>
        </authorList>
    </citation>
    <scope>NUCLEOTIDE SEQUENCE [LARGE SCALE GENOMIC DNA]</scope>
    <source>
        <strain evidence="2 3">CGMCC 1.8894</strain>
    </source>
</reference>
<dbReference type="InterPro" id="IPR012336">
    <property type="entry name" value="Thioredoxin-like_fold"/>
</dbReference>
<keyword evidence="2" id="KW-0413">Isomerase</keyword>
<dbReference type="Pfam" id="PF13462">
    <property type="entry name" value="Thioredoxin_4"/>
    <property type="match status" value="1"/>
</dbReference>
<dbReference type="RefSeq" id="WP_092887409.1">
    <property type="nucleotide sequence ID" value="NZ_CP061498.1"/>
</dbReference>
<evidence type="ECO:0000313" key="2">
    <source>
        <dbReference type="EMBL" id="SDW89124.1"/>
    </source>
</evidence>
<gene>
    <name evidence="2" type="ORF">SAMN04488238_104105</name>
</gene>
<dbReference type="STRING" id="564137.SAMN04488238_104105"/>
<dbReference type="GO" id="GO:0016853">
    <property type="term" value="F:isomerase activity"/>
    <property type="evidence" value="ECO:0007669"/>
    <property type="project" value="UniProtKB-KW"/>
</dbReference>
<evidence type="ECO:0000259" key="1">
    <source>
        <dbReference type="Pfam" id="PF13462"/>
    </source>
</evidence>
<evidence type="ECO:0000313" key="3">
    <source>
        <dbReference type="Proteomes" id="UP000198539"/>
    </source>
</evidence>
<dbReference type="Gene3D" id="3.40.30.10">
    <property type="entry name" value="Glutaredoxin"/>
    <property type="match status" value="1"/>
</dbReference>
<dbReference type="AlphaFoldDB" id="A0A1H2X9J4"/>